<evidence type="ECO:0000313" key="6">
    <source>
        <dbReference type="EMBL" id="BCD45100.1"/>
    </source>
</evidence>
<reference evidence="7 8" key="1">
    <citation type="submission" date="2019-06" db="EMBL/GenBank/DDBJ databases">
        <title>Complete genome sequence of Helicobacter suis SNTW101c.</title>
        <authorList>
            <person name="Rimbara E."/>
            <person name="Suzuki M."/>
            <person name="Matsui H."/>
            <person name="Nakamura M."/>
            <person name="Mori S."/>
            <person name="Shibayama K."/>
        </authorList>
    </citation>
    <scope>NUCLEOTIDE SEQUENCE [LARGE SCALE GENOMIC DNA]</scope>
    <source>
        <strain evidence="7 8">SNTW101c</strain>
    </source>
</reference>
<evidence type="ECO:0000256" key="4">
    <source>
        <dbReference type="ARBA" id="ARBA00023251"/>
    </source>
</evidence>
<feature type="chain" id="PRO_5044644201" description="beta-lactamase" evidence="5">
    <location>
        <begin position="20"/>
        <end position="98"/>
    </location>
</feature>
<evidence type="ECO:0000256" key="5">
    <source>
        <dbReference type="SAM" id="SignalP"/>
    </source>
</evidence>
<gene>
    <name evidence="6" type="ORF">NHP190020_01390</name>
    <name evidence="7" type="ORF">SNTW_01390</name>
</gene>
<proteinExistence type="predicted"/>
<evidence type="ECO:0000313" key="8">
    <source>
        <dbReference type="Proteomes" id="UP000317935"/>
    </source>
</evidence>
<dbReference type="Pfam" id="PF08238">
    <property type="entry name" value="Sel1"/>
    <property type="match status" value="2"/>
</dbReference>
<comment type="catalytic activity">
    <reaction evidence="1">
        <text>a beta-lactam + H2O = a substituted beta-amino acid</text>
        <dbReference type="Rhea" id="RHEA:20401"/>
        <dbReference type="ChEBI" id="CHEBI:15377"/>
        <dbReference type="ChEBI" id="CHEBI:35627"/>
        <dbReference type="ChEBI" id="CHEBI:140347"/>
        <dbReference type="EC" id="3.5.2.6"/>
    </reaction>
</comment>
<organism evidence="7 8">
    <name type="scientific">Helicobacter suis</name>
    <dbReference type="NCBI Taxonomy" id="104628"/>
    <lineage>
        <taxon>Bacteria</taxon>
        <taxon>Pseudomonadati</taxon>
        <taxon>Campylobacterota</taxon>
        <taxon>Epsilonproteobacteria</taxon>
        <taxon>Campylobacterales</taxon>
        <taxon>Helicobacteraceae</taxon>
        <taxon>Helicobacter</taxon>
    </lineage>
</organism>
<dbReference type="Proteomes" id="UP000317935">
    <property type="component" value="Chromosome"/>
</dbReference>
<accession>A0A6J4CWM3</accession>
<name>A0A6J4CWM3_9HELI</name>
<dbReference type="InterPro" id="IPR011990">
    <property type="entry name" value="TPR-like_helical_dom_sf"/>
</dbReference>
<dbReference type="EMBL" id="AP019774">
    <property type="protein sequence ID" value="BCD69494.1"/>
    <property type="molecule type" value="Genomic_DNA"/>
</dbReference>
<evidence type="ECO:0000256" key="3">
    <source>
        <dbReference type="ARBA" id="ARBA00023157"/>
    </source>
</evidence>
<keyword evidence="9" id="KW-1185">Reference proteome</keyword>
<evidence type="ECO:0000256" key="2">
    <source>
        <dbReference type="ARBA" id="ARBA00012865"/>
    </source>
</evidence>
<dbReference type="GO" id="GO:0046677">
    <property type="term" value="P:response to antibiotic"/>
    <property type="evidence" value="ECO:0007669"/>
    <property type="project" value="UniProtKB-KW"/>
</dbReference>
<dbReference type="InterPro" id="IPR006597">
    <property type="entry name" value="Sel1-like"/>
</dbReference>
<dbReference type="Proteomes" id="UP000509742">
    <property type="component" value="Chromosome"/>
</dbReference>
<reference evidence="6 9" key="2">
    <citation type="submission" date="2020-04" db="EMBL/GenBank/DDBJ databases">
        <title>Genomic analysis of gastric non-Helicobacter pylori Helicobacters isolated in Japan.</title>
        <authorList>
            <person name="Suzuki M."/>
            <person name="Rimbara E."/>
        </authorList>
    </citation>
    <scope>NUCLEOTIDE SEQUENCE [LARGE SCALE GENOMIC DNA]</scope>
    <source>
        <strain evidence="6 9">NHP19-0020</strain>
    </source>
</reference>
<dbReference type="EMBL" id="AP023036">
    <property type="protein sequence ID" value="BCD45100.1"/>
    <property type="molecule type" value="Genomic_DNA"/>
</dbReference>
<feature type="signal peptide" evidence="5">
    <location>
        <begin position="1"/>
        <end position="19"/>
    </location>
</feature>
<evidence type="ECO:0000256" key="1">
    <source>
        <dbReference type="ARBA" id="ARBA00001526"/>
    </source>
</evidence>
<dbReference type="GO" id="GO:0008800">
    <property type="term" value="F:beta-lactamase activity"/>
    <property type="evidence" value="ECO:0007669"/>
    <property type="project" value="UniProtKB-EC"/>
</dbReference>
<keyword evidence="5" id="KW-0732">Signal</keyword>
<evidence type="ECO:0000313" key="9">
    <source>
        <dbReference type="Proteomes" id="UP000509742"/>
    </source>
</evidence>
<dbReference type="InterPro" id="IPR050767">
    <property type="entry name" value="Sel1_AlgK"/>
</dbReference>
<dbReference type="GeneID" id="56927992"/>
<sequence>MLKSVLCVALVGVLCSVQAKGEGDAYFSIAEKAYQSKGYKKALEYFKKAASMGDAAGYNNLGNLYENGEGVQKNLQRALEYHKKACELGFKDACHRIK</sequence>
<dbReference type="EC" id="3.5.2.6" evidence="2"/>
<dbReference type="OrthoDB" id="5321246at2"/>
<dbReference type="PANTHER" id="PTHR11102:SF160">
    <property type="entry name" value="ERAD-ASSOCIATED E3 UBIQUITIN-PROTEIN LIGASE COMPONENT HRD3"/>
    <property type="match status" value="1"/>
</dbReference>
<evidence type="ECO:0000313" key="7">
    <source>
        <dbReference type="EMBL" id="BCD69494.1"/>
    </source>
</evidence>
<keyword evidence="4" id="KW-0046">Antibiotic resistance</keyword>
<dbReference type="PANTHER" id="PTHR11102">
    <property type="entry name" value="SEL-1-LIKE PROTEIN"/>
    <property type="match status" value="1"/>
</dbReference>
<dbReference type="RefSeq" id="WP_050780194.1">
    <property type="nucleotide sequence ID" value="NZ_AP019774.1"/>
</dbReference>
<dbReference type="SUPFAM" id="SSF81901">
    <property type="entry name" value="HCP-like"/>
    <property type="match status" value="1"/>
</dbReference>
<protein>
    <recommendedName>
        <fullName evidence="2">beta-lactamase</fullName>
        <ecNumber evidence="2">3.5.2.6</ecNumber>
    </recommendedName>
</protein>
<keyword evidence="3" id="KW-1015">Disulfide bond</keyword>
<dbReference type="SMART" id="SM00671">
    <property type="entry name" value="SEL1"/>
    <property type="match status" value="2"/>
</dbReference>
<dbReference type="AlphaFoldDB" id="A0A6J4CWM3"/>
<dbReference type="Gene3D" id="1.25.40.10">
    <property type="entry name" value="Tetratricopeptide repeat domain"/>
    <property type="match status" value="1"/>
</dbReference>